<evidence type="ECO:0000256" key="7">
    <source>
        <dbReference type="SAM" id="SignalP"/>
    </source>
</evidence>
<name>A0A0A3HSL1_9BACL</name>
<evidence type="ECO:0000256" key="5">
    <source>
        <dbReference type="ARBA" id="ARBA00022856"/>
    </source>
</evidence>
<accession>A0A0A3HSL1</accession>
<feature type="signal peptide" evidence="7">
    <location>
        <begin position="1"/>
        <end position="20"/>
    </location>
</feature>
<dbReference type="Pfam" id="PF00496">
    <property type="entry name" value="SBP_bac_5"/>
    <property type="match status" value="1"/>
</dbReference>
<dbReference type="GO" id="GO:0043190">
    <property type="term" value="C:ATP-binding cassette (ABC) transporter complex"/>
    <property type="evidence" value="ECO:0007669"/>
    <property type="project" value="InterPro"/>
</dbReference>
<evidence type="ECO:0000256" key="1">
    <source>
        <dbReference type="ARBA" id="ARBA00004196"/>
    </source>
</evidence>
<comment type="caution">
    <text evidence="9">The sequence shown here is derived from an EMBL/GenBank/DDBJ whole genome shotgun (WGS) entry which is preliminary data.</text>
</comment>
<dbReference type="Proteomes" id="UP000030408">
    <property type="component" value="Unassembled WGS sequence"/>
</dbReference>
<evidence type="ECO:0000259" key="8">
    <source>
        <dbReference type="Pfam" id="PF00496"/>
    </source>
</evidence>
<dbReference type="PANTHER" id="PTHR30290:SF79">
    <property type="entry name" value="DIPEPTIDE-BINDING PROTEIN DPPE"/>
    <property type="match status" value="1"/>
</dbReference>
<dbReference type="CDD" id="cd08504">
    <property type="entry name" value="PBP2_OppA"/>
    <property type="match status" value="1"/>
</dbReference>
<dbReference type="InterPro" id="IPR039424">
    <property type="entry name" value="SBP_5"/>
</dbReference>
<keyword evidence="4 7" id="KW-0732">Signal</keyword>
<evidence type="ECO:0000256" key="3">
    <source>
        <dbReference type="ARBA" id="ARBA00022448"/>
    </source>
</evidence>
<dbReference type="EMBL" id="JPVO01000050">
    <property type="protein sequence ID" value="KGR75591.1"/>
    <property type="molecule type" value="Genomic_DNA"/>
</dbReference>
<feature type="chain" id="PRO_5038901415" evidence="7">
    <location>
        <begin position="21"/>
        <end position="552"/>
    </location>
</feature>
<evidence type="ECO:0000313" key="9">
    <source>
        <dbReference type="EMBL" id="KGR75591.1"/>
    </source>
</evidence>
<dbReference type="PROSITE" id="PS51257">
    <property type="entry name" value="PROKAR_LIPOPROTEIN"/>
    <property type="match status" value="1"/>
</dbReference>
<dbReference type="STRING" id="1384057.CD33_10655"/>
<dbReference type="Gene3D" id="3.10.105.10">
    <property type="entry name" value="Dipeptide-binding Protein, Domain 3"/>
    <property type="match status" value="1"/>
</dbReference>
<keyword evidence="10" id="KW-1185">Reference proteome</keyword>
<dbReference type="PIRSF" id="PIRSF002741">
    <property type="entry name" value="MppA"/>
    <property type="match status" value="1"/>
</dbReference>
<keyword evidence="5" id="KW-0571">Peptide transport</keyword>
<dbReference type="SUPFAM" id="SSF53850">
    <property type="entry name" value="Periplasmic binding protein-like II"/>
    <property type="match status" value="1"/>
</dbReference>
<dbReference type="GO" id="GO:0015833">
    <property type="term" value="P:peptide transport"/>
    <property type="evidence" value="ECO:0007669"/>
    <property type="project" value="UniProtKB-KW"/>
</dbReference>
<dbReference type="PANTHER" id="PTHR30290">
    <property type="entry name" value="PERIPLASMIC BINDING COMPONENT OF ABC TRANSPORTER"/>
    <property type="match status" value="1"/>
</dbReference>
<sequence length="552" mass="61318">MKKSNLFLMLMLLALTLVLAACNFGAEEEKPASEDGKKEGTEETTEGGPKELNLVVASEPPSMHPQLATDSTSNAVLKNVFEGLTTVKDGEVIEAAAEKVDVSEDGLVYTFTLRDAKWSNGDTVTAEDFAYAWTFALTPENASEYASILYPIKGAQAFNLGEGSAEDLGIEVVDEKTLKVTLENPTPYFLELTAFKTYYPIHKATAEANDTWFAEAGDQYISNGPFTLSEWQHGGSMTLEKNANYWDADNVALDTVNISMVESETTAATMFDKGEIDFLGAPYQSVALDVIDRYKEEGILNISDYASIYVYKFNTTDEIMSNVNIRKALTLAIDRQGLIDNITKGEQTPATGMVPAAVKGFEEDRGYMKDNDIEEAKKALELGLQELGLSDASELDIKLSFNTSEAHAAIAQFIQEGWRTNLGIEVTLDNSEWQVYLDKLSNLDYQIARLGWIGDYNDAYTFLEMYNSADNGNNDTGWENAEYTALLEQSNKEQDPAKRLELLKQAEAIIMSEYPVAPIYYYTNLSVKKDYVENMELDALGNIYLKYVDIKK</sequence>
<evidence type="ECO:0000256" key="6">
    <source>
        <dbReference type="SAM" id="MobiDB-lite"/>
    </source>
</evidence>
<dbReference type="Gene3D" id="3.90.76.10">
    <property type="entry name" value="Dipeptide-binding Protein, Domain 1"/>
    <property type="match status" value="1"/>
</dbReference>
<keyword evidence="3" id="KW-0813">Transport</keyword>
<protein>
    <submittedName>
        <fullName evidence="9">ABC transporter substrate-binding protein</fullName>
    </submittedName>
</protein>
<comment type="similarity">
    <text evidence="2">Belongs to the bacterial solute-binding protein 5 family.</text>
</comment>
<comment type="subcellular location">
    <subcellularLocation>
        <location evidence="1">Cell envelope</location>
    </subcellularLocation>
</comment>
<dbReference type="Gene3D" id="3.40.190.10">
    <property type="entry name" value="Periplasmic binding protein-like II"/>
    <property type="match status" value="1"/>
</dbReference>
<feature type="compositionally biased region" description="Basic and acidic residues" evidence="6">
    <location>
        <begin position="28"/>
        <end position="41"/>
    </location>
</feature>
<evidence type="ECO:0000313" key="10">
    <source>
        <dbReference type="Proteomes" id="UP000030408"/>
    </source>
</evidence>
<dbReference type="eggNOG" id="COG4166">
    <property type="taxonomic scope" value="Bacteria"/>
</dbReference>
<evidence type="ECO:0000256" key="2">
    <source>
        <dbReference type="ARBA" id="ARBA00005695"/>
    </source>
</evidence>
<feature type="region of interest" description="Disordered" evidence="6">
    <location>
        <begin position="28"/>
        <end position="51"/>
    </location>
</feature>
<dbReference type="FunFam" id="3.90.76.10:FF:000001">
    <property type="entry name" value="Oligopeptide ABC transporter substrate-binding protein"/>
    <property type="match status" value="1"/>
</dbReference>
<dbReference type="FunFam" id="3.10.105.10:FF:000001">
    <property type="entry name" value="Oligopeptide ABC transporter, oligopeptide-binding protein"/>
    <property type="match status" value="1"/>
</dbReference>
<dbReference type="AlphaFoldDB" id="A0A0A3HSL1"/>
<dbReference type="GO" id="GO:1904680">
    <property type="term" value="F:peptide transmembrane transporter activity"/>
    <property type="evidence" value="ECO:0007669"/>
    <property type="project" value="TreeGrafter"/>
</dbReference>
<feature type="domain" description="Solute-binding protein family 5" evidence="8">
    <location>
        <begin position="92"/>
        <end position="473"/>
    </location>
</feature>
<organism evidence="9 10">
    <name type="scientific">Ureibacillus sinduriensis BLB-1 = JCM 15800</name>
    <dbReference type="NCBI Taxonomy" id="1384057"/>
    <lineage>
        <taxon>Bacteria</taxon>
        <taxon>Bacillati</taxon>
        <taxon>Bacillota</taxon>
        <taxon>Bacilli</taxon>
        <taxon>Bacillales</taxon>
        <taxon>Caryophanaceae</taxon>
        <taxon>Ureibacillus</taxon>
    </lineage>
</organism>
<keyword evidence="5" id="KW-0653">Protein transport</keyword>
<proteinExistence type="inferred from homology"/>
<dbReference type="InterPro" id="IPR000914">
    <property type="entry name" value="SBP_5_dom"/>
</dbReference>
<dbReference type="GO" id="GO:0030288">
    <property type="term" value="C:outer membrane-bounded periplasmic space"/>
    <property type="evidence" value="ECO:0007669"/>
    <property type="project" value="UniProtKB-ARBA"/>
</dbReference>
<reference evidence="9 10" key="1">
    <citation type="submission" date="2014-02" db="EMBL/GenBank/DDBJ databases">
        <title>Draft genome sequence of Lysinibacillus sinduriensis JCM 15800.</title>
        <authorList>
            <person name="Zhang F."/>
            <person name="Wang G."/>
            <person name="Zhang L."/>
        </authorList>
    </citation>
    <scope>NUCLEOTIDE SEQUENCE [LARGE SCALE GENOMIC DNA]</scope>
    <source>
        <strain evidence="9 10">JCM 15800</strain>
    </source>
</reference>
<dbReference type="InterPro" id="IPR030678">
    <property type="entry name" value="Peptide/Ni-bd"/>
</dbReference>
<gene>
    <name evidence="9" type="ORF">CD33_10655</name>
</gene>
<evidence type="ECO:0000256" key="4">
    <source>
        <dbReference type="ARBA" id="ARBA00022729"/>
    </source>
</evidence>